<reference evidence="2 4" key="1">
    <citation type="submission" date="2024-02" db="EMBL/GenBank/DDBJ databases">
        <authorList>
            <person name="Chen Y."/>
            <person name="Shah S."/>
            <person name="Dougan E. K."/>
            <person name="Thang M."/>
            <person name="Chan C."/>
        </authorList>
    </citation>
    <scope>NUCLEOTIDE SEQUENCE [LARGE SCALE GENOMIC DNA]</scope>
</reference>
<evidence type="ECO:0000256" key="1">
    <source>
        <dbReference type="SAM" id="MobiDB-lite"/>
    </source>
</evidence>
<dbReference type="EMBL" id="CAXAMM010041895">
    <property type="protein sequence ID" value="CAK9101678.1"/>
    <property type="molecule type" value="Genomic_DNA"/>
</dbReference>
<evidence type="ECO:0000313" key="3">
    <source>
        <dbReference type="EMBL" id="CAK9101678.1"/>
    </source>
</evidence>
<dbReference type="Proteomes" id="UP001642464">
    <property type="component" value="Unassembled WGS sequence"/>
</dbReference>
<feature type="region of interest" description="Disordered" evidence="1">
    <location>
        <begin position="126"/>
        <end position="205"/>
    </location>
</feature>
<feature type="compositionally biased region" description="Basic residues" evidence="1">
    <location>
        <begin position="133"/>
        <end position="156"/>
    </location>
</feature>
<name>A0ABP0RM19_9DINO</name>
<keyword evidence="4" id="KW-1185">Reference proteome</keyword>
<dbReference type="EMBL" id="CAXAMM010041884">
    <property type="protein sequence ID" value="CAK9101642.1"/>
    <property type="molecule type" value="Genomic_DNA"/>
</dbReference>
<gene>
    <name evidence="2" type="ORF">SCF082_LOCUS47518</name>
    <name evidence="3" type="ORF">SCF082_LOCUS47532</name>
</gene>
<evidence type="ECO:0000313" key="4">
    <source>
        <dbReference type="Proteomes" id="UP001642464"/>
    </source>
</evidence>
<feature type="compositionally biased region" description="Basic residues" evidence="1">
    <location>
        <begin position="164"/>
        <end position="175"/>
    </location>
</feature>
<evidence type="ECO:0000313" key="2">
    <source>
        <dbReference type="EMBL" id="CAK9101642.1"/>
    </source>
</evidence>
<organism evidence="2 4">
    <name type="scientific">Durusdinium trenchii</name>
    <dbReference type="NCBI Taxonomy" id="1381693"/>
    <lineage>
        <taxon>Eukaryota</taxon>
        <taxon>Sar</taxon>
        <taxon>Alveolata</taxon>
        <taxon>Dinophyceae</taxon>
        <taxon>Suessiales</taxon>
        <taxon>Symbiodiniaceae</taxon>
        <taxon>Durusdinium</taxon>
    </lineage>
</organism>
<comment type="caution">
    <text evidence="2">The sequence shown here is derived from an EMBL/GenBank/DDBJ whole genome shotgun (WGS) entry which is preliminary data.</text>
</comment>
<accession>A0ABP0RM19</accession>
<protein>
    <submittedName>
        <fullName evidence="2">Uncharacterized protein</fullName>
    </submittedName>
</protein>
<sequence>MASTKKRRIWQESLNDEVSSLERTSTVFESIEGDPRFSYNLPRKNALAGAVLKHCYAVVDSVLEKFYPLIYKFGYCHCLFNRFYNQKWGYFYEKHCQWEHMKLLYISAEPISPGFVEASLLKNTKDAKSEKGSKRKPPKGGKAKSPKNKKGKTKGAPKREPKSQKAKASRTKSKKVKGDETAAEAPAESVPVGEKAPKRAKRTRA</sequence>
<proteinExistence type="predicted"/>